<evidence type="ECO:0000313" key="1">
    <source>
        <dbReference type="EMBL" id="MPV85995.1"/>
    </source>
</evidence>
<dbReference type="SUPFAM" id="SSF53649">
    <property type="entry name" value="Alkaline phosphatase-like"/>
    <property type="match status" value="1"/>
</dbReference>
<reference evidence="1 2" key="1">
    <citation type="submission" date="2019-10" db="EMBL/GenBank/DDBJ databases">
        <title>Cardiobacteriales fam. a chemoheterotrophic member of the order Cardiobacteriales, and proposal of Cardiobacteriales fam. nov.</title>
        <authorList>
            <person name="Wang C."/>
        </authorList>
    </citation>
    <scope>NUCLEOTIDE SEQUENCE [LARGE SCALE GENOMIC DNA]</scope>
    <source>
        <strain evidence="1 2">ML27</strain>
    </source>
</reference>
<organism evidence="1 2">
    <name type="scientific">Ostreibacterium oceani</name>
    <dbReference type="NCBI Taxonomy" id="2654998"/>
    <lineage>
        <taxon>Bacteria</taxon>
        <taxon>Pseudomonadati</taxon>
        <taxon>Pseudomonadota</taxon>
        <taxon>Gammaproteobacteria</taxon>
        <taxon>Cardiobacteriales</taxon>
        <taxon>Ostreibacteriaceae</taxon>
        <taxon>Ostreibacterium</taxon>
    </lineage>
</organism>
<dbReference type="InParanoid" id="A0A6N7EWN2"/>
<sequence length="272" mass="30366">MKTATNSHADPNTKTILIIIDGLANEIAEKAMGSIHSWIEAGIAKHQVIECALPSASRPLYETILTGKTPYESGITVNTVNRLSNERSLFHDVSDAGLTTAAAAYHWFSELYNQSPYDVWTHRIQNDKNKPIQHGIFYHQDHYPDMAVFQDAEYLRKTYDPDFLLIHPMNVDDTGHQYGVYSDEYLCQARQVDQVIGHIVPAWIAAGYQILITSDHGMNNDKGASHGGMAAIERLVPLYVIGERILDIVPCQGVKQTEIIAYLQKVMQITGG</sequence>
<name>A0A6N7EWN2_9GAMM</name>
<protein>
    <submittedName>
        <fullName evidence="1">Alkaline phosphatase family protein</fullName>
    </submittedName>
</protein>
<proteinExistence type="predicted"/>
<dbReference type="AlphaFoldDB" id="A0A6N7EWN2"/>
<dbReference type="EMBL" id="WHNW01000004">
    <property type="protein sequence ID" value="MPV85995.1"/>
    <property type="molecule type" value="Genomic_DNA"/>
</dbReference>
<gene>
    <name evidence="1" type="ORF">GCU85_04525</name>
</gene>
<dbReference type="Gene3D" id="3.40.720.10">
    <property type="entry name" value="Alkaline Phosphatase, subunit A"/>
    <property type="match status" value="1"/>
</dbReference>
<keyword evidence="2" id="KW-1185">Reference proteome</keyword>
<dbReference type="PANTHER" id="PTHR10151">
    <property type="entry name" value="ECTONUCLEOTIDE PYROPHOSPHATASE/PHOSPHODIESTERASE"/>
    <property type="match status" value="1"/>
</dbReference>
<accession>A0A6N7EWN2</accession>
<dbReference type="Pfam" id="PF01663">
    <property type="entry name" value="Phosphodiest"/>
    <property type="match status" value="1"/>
</dbReference>
<dbReference type="InterPro" id="IPR017850">
    <property type="entry name" value="Alkaline_phosphatase_core_sf"/>
</dbReference>
<dbReference type="Proteomes" id="UP000471298">
    <property type="component" value="Unassembled WGS sequence"/>
</dbReference>
<evidence type="ECO:0000313" key="2">
    <source>
        <dbReference type="Proteomes" id="UP000471298"/>
    </source>
</evidence>
<dbReference type="InterPro" id="IPR002591">
    <property type="entry name" value="Phosphodiest/P_Trfase"/>
</dbReference>
<comment type="caution">
    <text evidence="1">The sequence shown here is derived from an EMBL/GenBank/DDBJ whole genome shotgun (WGS) entry which is preliminary data.</text>
</comment>
<dbReference type="GO" id="GO:0016787">
    <property type="term" value="F:hydrolase activity"/>
    <property type="evidence" value="ECO:0007669"/>
    <property type="project" value="UniProtKB-ARBA"/>
</dbReference>
<dbReference type="PANTHER" id="PTHR10151:SF120">
    <property type="entry name" value="BIS(5'-ADENOSYL)-TRIPHOSPHATASE"/>
    <property type="match status" value="1"/>
</dbReference>